<dbReference type="KEGG" id="csol:105361695"/>
<dbReference type="InterPro" id="IPR005018">
    <property type="entry name" value="DOMON_domain"/>
</dbReference>
<dbReference type="SUPFAM" id="SSF49344">
    <property type="entry name" value="CBD9-like"/>
    <property type="match status" value="1"/>
</dbReference>
<dbReference type="GeneID" id="105361695"/>
<dbReference type="GO" id="GO:0030667">
    <property type="term" value="C:secretory granule membrane"/>
    <property type="evidence" value="ECO:0007669"/>
    <property type="project" value="TreeGrafter"/>
</dbReference>
<keyword evidence="9" id="KW-0732">Signal</keyword>
<dbReference type="Gene3D" id="2.60.120.230">
    <property type="match status" value="1"/>
</dbReference>
<evidence type="ECO:0000256" key="5">
    <source>
        <dbReference type="ARBA" id="ARBA00023008"/>
    </source>
</evidence>
<evidence type="ECO:0000313" key="12">
    <source>
        <dbReference type="RefSeq" id="XP_011497249.1"/>
    </source>
</evidence>
<dbReference type="InterPro" id="IPR000323">
    <property type="entry name" value="Cu2_ascorb_mOase_N"/>
</dbReference>
<dbReference type="InterPro" id="IPR008977">
    <property type="entry name" value="PHM/PNGase_F_dom_sf"/>
</dbReference>
<dbReference type="Proteomes" id="UP000695007">
    <property type="component" value="Unplaced"/>
</dbReference>
<dbReference type="Gene3D" id="2.60.120.310">
    <property type="entry name" value="Copper type II, ascorbate-dependent monooxygenase, N-terminal domain"/>
    <property type="match status" value="1"/>
</dbReference>
<dbReference type="FunFam" id="2.60.120.310:FF:000004">
    <property type="entry name" value="DBH-like monooxygenase protein 1"/>
    <property type="match status" value="1"/>
</dbReference>
<dbReference type="PANTHER" id="PTHR10157:SF23">
    <property type="entry name" value="MOXD1 HOMOLOG 1"/>
    <property type="match status" value="1"/>
</dbReference>
<dbReference type="InterPro" id="IPR036939">
    <property type="entry name" value="Cu2_ascorb_mOase_N_sf"/>
</dbReference>
<evidence type="ECO:0000256" key="1">
    <source>
        <dbReference type="ARBA" id="ARBA00001973"/>
    </source>
</evidence>
<dbReference type="PROSITE" id="PS50836">
    <property type="entry name" value="DOMON"/>
    <property type="match status" value="1"/>
</dbReference>
<dbReference type="Gene3D" id="2.60.40.1210">
    <property type="entry name" value="Cellobiose dehydrogenase, cytochrome domain"/>
    <property type="match status" value="1"/>
</dbReference>
<dbReference type="InterPro" id="IPR028460">
    <property type="entry name" value="Tbh/DBH"/>
</dbReference>
<feature type="signal peptide" evidence="9">
    <location>
        <begin position="1"/>
        <end position="18"/>
    </location>
</feature>
<reference evidence="12" key="1">
    <citation type="submission" date="2025-08" db="UniProtKB">
        <authorList>
            <consortium name="RefSeq"/>
        </authorList>
    </citation>
    <scope>IDENTIFICATION</scope>
</reference>
<dbReference type="SUPFAM" id="SSF49742">
    <property type="entry name" value="PHM/PNGase F"/>
    <property type="match status" value="2"/>
</dbReference>
<comment type="similarity">
    <text evidence="2">Belongs to the copper type II ascorbate-dependent monooxygenase family.</text>
</comment>
<dbReference type="AlphaFoldDB" id="A0AAJ7DUU8"/>
<name>A0AAJ7DUU8_9HYME</name>
<dbReference type="PANTHER" id="PTHR10157">
    <property type="entry name" value="DOPAMINE BETA HYDROXYLASE RELATED"/>
    <property type="match status" value="1"/>
</dbReference>
<evidence type="ECO:0000259" key="10">
    <source>
        <dbReference type="PROSITE" id="PS50836"/>
    </source>
</evidence>
<dbReference type="GO" id="GO:0004500">
    <property type="term" value="F:dopamine beta-monooxygenase activity"/>
    <property type="evidence" value="ECO:0007669"/>
    <property type="project" value="InterPro"/>
</dbReference>
<evidence type="ECO:0000256" key="4">
    <source>
        <dbReference type="ARBA" id="ARBA00023002"/>
    </source>
</evidence>
<dbReference type="Pfam" id="PF03712">
    <property type="entry name" value="Cu2_monoox_C"/>
    <property type="match status" value="1"/>
</dbReference>
<feature type="chain" id="PRO_5042492114" evidence="9">
    <location>
        <begin position="19"/>
        <end position="791"/>
    </location>
</feature>
<dbReference type="InterPro" id="IPR024548">
    <property type="entry name" value="Cu2_monoox_C"/>
</dbReference>
<dbReference type="InterPro" id="IPR014784">
    <property type="entry name" value="Cu2_ascorb_mOase-like_C"/>
</dbReference>
<evidence type="ECO:0000313" key="11">
    <source>
        <dbReference type="Proteomes" id="UP000695007"/>
    </source>
</evidence>
<dbReference type="InterPro" id="IPR000945">
    <property type="entry name" value="DBH-like"/>
</dbReference>
<feature type="domain" description="DOMON" evidence="10">
    <location>
        <begin position="186"/>
        <end position="304"/>
    </location>
</feature>
<dbReference type="PRINTS" id="PR00767">
    <property type="entry name" value="DBMONOXGNASE"/>
</dbReference>
<dbReference type="GO" id="GO:0006589">
    <property type="term" value="P:octopamine biosynthetic process"/>
    <property type="evidence" value="ECO:0007669"/>
    <property type="project" value="TreeGrafter"/>
</dbReference>
<dbReference type="InterPro" id="IPR045266">
    <property type="entry name" value="DOH_DOMON"/>
</dbReference>
<evidence type="ECO:0000256" key="8">
    <source>
        <dbReference type="ARBA" id="ARBA00023180"/>
    </source>
</evidence>
<dbReference type="Pfam" id="PF03351">
    <property type="entry name" value="DOMON"/>
    <property type="match status" value="1"/>
</dbReference>
<keyword evidence="8" id="KW-0325">Glycoprotein</keyword>
<dbReference type="GO" id="GO:0005507">
    <property type="term" value="F:copper ion binding"/>
    <property type="evidence" value="ECO:0007669"/>
    <property type="project" value="InterPro"/>
</dbReference>
<evidence type="ECO:0000256" key="7">
    <source>
        <dbReference type="ARBA" id="ARBA00023157"/>
    </source>
</evidence>
<keyword evidence="3" id="KW-0479">Metal-binding</keyword>
<keyword evidence="11" id="KW-1185">Reference proteome</keyword>
<evidence type="ECO:0000256" key="9">
    <source>
        <dbReference type="SAM" id="SignalP"/>
    </source>
</evidence>
<dbReference type="GO" id="GO:0042421">
    <property type="term" value="P:norepinephrine biosynthetic process"/>
    <property type="evidence" value="ECO:0007669"/>
    <property type="project" value="TreeGrafter"/>
</dbReference>
<comment type="cofactor">
    <cofactor evidence="1">
        <name>Cu(2+)</name>
        <dbReference type="ChEBI" id="CHEBI:29036"/>
    </cofactor>
</comment>
<accession>A0AAJ7DUU8</accession>
<dbReference type="RefSeq" id="XP_011497249.1">
    <property type="nucleotide sequence ID" value="XM_011498947.1"/>
</dbReference>
<dbReference type="FunFam" id="2.60.120.230:FF:000001">
    <property type="entry name" value="Monooxygenase, DBH-like 1"/>
    <property type="match status" value="1"/>
</dbReference>
<evidence type="ECO:0000256" key="2">
    <source>
        <dbReference type="ARBA" id="ARBA00010676"/>
    </source>
</evidence>
<dbReference type="CDD" id="cd09631">
    <property type="entry name" value="DOMON_DOH"/>
    <property type="match status" value="1"/>
</dbReference>
<keyword evidence="4" id="KW-0560">Oxidoreductase</keyword>
<protein>
    <submittedName>
        <fullName evidence="12">MOXD1 homolog 1</fullName>
    </submittedName>
</protein>
<keyword evidence="6" id="KW-0503">Monooxygenase</keyword>
<dbReference type="SMART" id="SM00664">
    <property type="entry name" value="DoH"/>
    <property type="match status" value="1"/>
</dbReference>
<evidence type="ECO:0000256" key="3">
    <source>
        <dbReference type="ARBA" id="ARBA00022723"/>
    </source>
</evidence>
<dbReference type="Pfam" id="PF01082">
    <property type="entry name" value="Cu2_monooxygen"/>
    <property type="match status" value="1"/>
</dbReference>
<sequence>MLCLRALAFVCTFLVVGTDLLDFYVHYMNETMRTQVYSRHRALKLQFWSRYRRSILESSIFRVTNPVKQMLDINDKVRDKKKLYLKKNSLDSPNLHTANSDIDNYISLKAKKQNEFHYSMSSKTEIEQIKDDSALNSIVLKNIFKREPKKFKLKHEKDSFIINKRSKRNEPKMAKFTRYERLDEEGDVVLEWDPSNDENVTFRLTGKTLGYIGLGFNDKGYMMGADIILAWVDDHTHVTTLLDSHGIKSMNAAPETDASQDVHLINGFQNNTHTIVTFTRRWYACDTQDRSLTGDTIRVLWALHQTDPELNTARFHGNKRGVRALRLRAPAPHPPPTIDDNNLIKWDVKLNQFTISNTSDTIYWCKIFKAPKLQQKHHMIGYTPLVEKFNEALVHHVILYECASTQPILSEHARLAGAYCYSPTMPKEWDSCMQPVLAWTHGSQGEWYPEHVGFPIAEHVKGSYYMLEVHYNNKISKQTIDSSGVRLYLTSNLRKMEAGILVAGIAVSPLHMVPPQQKEYATAGYCTPQCTNKMFDTDGINIVSVVLHSHLAGRRLSLKHIRHNKELPPIIQDKHFNFDYQQSFTLEQEAKIMPGDELVVECVYNTLDRNRPTFGGYAAYQEMCLAFIVHYPRTLLAACYSMTPVKEFFNALNIQSFKDISMEQVEKLFLSTTTETAALPISPNQYSPIYHNIRTPEHVNVDIIKQAKSTLISKGDYIDYDDIFTTLIIDKPDEFKGHTLSDHMSALAWNDIALSKSIEKNLYHGKYVTFCRTKENKLPQVDDYDNDIKTN</sequence>
<dbReference type="GO" id="GO:0042420">
    <property type="term" value="P:dopamine catabolic process"/>
    <property type="evidence" value="ECO:0007669"/>
    <property type="project" value="TreeGrafter"/>
</dbReference>
<keyword evidence="5" id="KW-0186">Copper</keyword>
<evidence type="ECO:0000256" key="6">
    <source>
        <dbReference type="ARBA" id="ARBA00023033"/>
    </source>
</evidence>
<dbReference type="GO" id="GO:0005615">
    <property type="term" value="C:extracellular space"/>
    <property type="evidence" value="ECO:0007669"/>
    <property type="project" value="TreeGrafter"/>
</dbReference>
<gene>
    <name evidence="12" type="primary">LOC105361695</name>
</gene>
<proteinExistence type="inferred from homology"/>
<keyword evidence="7" id="KW-1015">Disulfide bond</keyword>
<organism evidence="11 12">
    <name type="scientific">Ceratosolen solmsi marchali</name>
    <dbReference type="NCBI Taxonomy" id="326594"/>
    <lineage>
        <taxon>Eukaryota</taxon>
        <taxon>Metazoa</taxon>
        <taxon>Ecdysozoa</taxon>
        <taxon>Arthropoda</taxon>
        <taxon>Hexapoda</taxon>
        <taxon>Insecta</taxon>
        <taxon>Pterygota</taxon>
        <taxon>Neoptera</taxon>
        <taxon>Endopterygota</taxon>
        <taxon>Hymenoptera</taxon>
        <taxon>Apocrita</taxon>
        <taxon>Proctotrupomorpha</taxon>
        <taxon>Chalcidoidea</taxon>
        <taxon>Agaonidae</taxon>
        <taxon>Agaoninae</taxon>
        <taxon>Ceratosolen</taxon>
    </lineage>
</organism>